<feature type="region of interest" description="Disordered" evidence="1">
    <location>
        <begin position="5824"/>
        <end position="5873"/>
    </location>
</feature>
<gene>
    <name evidence="2" type="ORF">PACLA_8A010466</name>
</gene>
<evidence type="ECO:0000256" key="1">
    <source>
        <dbReference type="SAM" id="MobiDB-lite"/>
    </source>
</evidence>
<dbReference type="Proteomes" id="UP001152795">
    <property type="component" value="Unassembled WGS sequence"/>
</dbReference>
<sequence length="6192" mass="654112">MERQSEHWRSCRCRRAVRVHKFVGDTTGVLHVGPQQTVIGQFADDGEFEINTYVYKDGVLHLPKTFLCREIQITNRGTINMIDVTLAHNCHLLLSRTGTTRLANKMGTFQFRSLIIADGGEMTSTSEVKNTSLTLVMDEGNVQGGGRLHMTNMVIEAGNFTVDDLGIVQGDTYDNSCSHGNGLSYSLGSSGAGHGGTGGMGTNQNRVGTPYGNLYEPTDFGCLGGGVNGFGLGGGIIKMIVLNKLKVDGTVTCSGASGEAIASGGGSGGSLWIETNIIQGYGKIQVNGGDGHQYYLQNVGTYDGGGGAGGRLAVYFKSNRTYSGTFEAYGGNSGTNGGTAGGAGTIFLYHRVYRHRTLIVSNHLRSPVKPRDEAISSYSDLSLIPGTAWLLTEGKIHELAKDLNYHFEELQIYGGVHLAIHENSGGKPSLHFRHMIGDRSGTVHIGRDQKMDLNRTNIDLPFSVHVYDAGYLGLAPYTEVHGVNIHVDGVIENIDDLLLHHSGVLYLNEGAKTGNTHIKDDFKFRNIRIQAEGIIHMHSSPVSHDGMNLSVTLLTIEGGGKMIGSDLHIEATDLTIDAGGELSLTGEGYKLSDGTGQGVNGVINFGRGVSSGTGSSGGGHGGTGGRGSATKYVGLPYGNLYEPTDFGSSGGGDTGQEGRGGGRLFLNVSNLLEIDGDLSADGQAGTSDNGGGSGGCLWIYTNIIKGYGTVRANGGAGSNLGGGGSGGRIAVYFQKNETFSYFSYRAHGGVGGSDSEAGGSGTVFLYHLYHEHRTLLINNNGQSALNKHMTYTQLDREGGKAWIMPDSGIHEFADSESKFHFEELQIYGKAHFAFWPSNKTNISIYFRDMIGDRSGMVHVGPGQDLDLQREEIDLPFGVYVYKEGHLGLAPRTFVHGVEIVLRGTLSHVRNITLHHGAQLWLLHGGRTTNMSIHQYEFDFVRIQDTAIVHAVTSPVKDPGITFFTKSMEIEGGGLMRGTRLTFTTTNLTIDDGGKLVADNLGYNTSHGFSGNGLHGLINPGAGFSSQYGGSGAGHGGRGGRGKLTNGAEITGAPYDDLYEPDLFGSAGGRRDNTQRGGNGAGVIWMNVTNTINIDGIVTANGEAGPSDGSGGGSGGSIWVHCKRVLGYGRISANGGDGYMKDGYRPAGGGAGGRIAIYFQENETSTYFVYEARGGAARGCQVGKEHLCEAEAGGPGTVFLYHMIEEHRTLLIHNGGQKPLVSAIADYNDLRKDGCKAWILPESGKHHFANRGQDFHFEELQIYGGGHLAIYTDPVGKPASLFFKHMIGDRSGVIHIGLNQVMDLRRDEIDLPFSVHVYLGGYLGLAPYTEVHGVTLYLSGVLAHVQNMTLHHGGAFWMYHGGRTTNQSNSTYKFDTVRIEDNGVIQGLTSPVDHPGVTFHVRALSVEGGGLFHATRPAIIAENITIDDGGRMSADGLGYNRTHMDLRGLHGIVNPGRGFLYSGAGHGGTGGQGSGSVQAGLPYDDLYEAMMFGSSGGGSKSGNGGGVMFFNVSDVFHIDGVVSANGHEVTKGRDGGGSGGSLYIYCYEIQGTGSLSVVGGRGGPEGGGGGGGGRISVYFIKNSTLTAKTLVRGGASSVEAGGSGTAFYYHLVQTHRTLLVDNDGQHPIAQVVDHYDDLSRQTGKTWILSNSGQHIFADTSHRFHFEELQIYGSAHLGITSSNITSRVTSLFFSFMIGDRSGTVHVGDRQVLDLRRKFIDFPAHARVYQGGYLGLADITEINKVSLHLAGTLAHVQNLTLLNGGILHHYLTGFTQNAPGRTIRFNETVRIMADSKILTYSENADDRTFTLECRILLIEGGAELQSKNLYLNAVNLTVDDGGIINLNNGGHLPMQGPGTVTTKNWRASGAGHGGIGGQPKCSGYKTCRIRRGLAYGDMVSPAEFGSGGDSNVGGTGGGKVKIDVHHTCKVDGFIEAKSLKTNAGGGGSGGSILIRTQTFTGGHTGALRVTGGTSQAGGGGAGGRIAVYYTNNLTEPFYGGVFETYGGDSPSGGEAGASGTTYLEHVTNGYTTLRIDNNKHEPIRNIIRNEGRRVSTSGGSNSRQVYTIPGGVTVSSSTAYYTGPYPHYYPYNIGRMFDGNLNTRFITTATRPRLSIDLKRIVFVNHVRIYPACSAGPAKFKLSGVDEAGRTFVIHRDYVNMAYGCTQGSYTDVSFMKNTTRIFIDLIAAVHKFTSLTEIEIFEGTSLPRQRYENLDVDSAVTWLLLNSSYYQFDEIHLLGSAHVAFKNPANSRAQISIDNQRMYGDKSGTWHIGYNQRFGINITDPDTPLSLRVYEHGELSLPRKSFLKSVSVFLSGKLTGLKEVYVLHGGRLECTAASCIGAQCNSSEYDLRLLHVQDEGFVKLGDSEHMPELQMNLVNFTIYGGGHFVSHGRLTINASDTVAVNSGGILEQNHSGYKTGTGPGQGAGHVSGGSGGGYGGNGGRGVGILLAGQTYGSLYTPHHFGSPGGFGKDYGNLYYGSYYYQSTSSQSNQVTIGGMGGIGGGSLRIHSKRTIIDGRISANGQNAPTGGQRSGCGGGSGGSIWITCDELDGYGSIQARGGAGSTGRAGGGSGGRVVVNYRDIHNYNGSFSVRGGTGLEGGASGTVYLEQGNGTHVTWRKLIVDNEGLSRPKAVDRKAGNLLNLFSGVYSDISQVGTVTWLKESNNYTFNELVLQGNSHLGIYGNASRGHVSLKVHVLTGDRSAVLHIGALQEVHFRDIDVYFPVNTFVYPRGSLFLPKRVSLREVWMYVNGSVSDSEEYVVDRDGQLHLWSGGNSEGEPEGTFVFVNVSIRARGRLFATTLAGHGKMAVHCNRMVINAGGKFISNDVHLTAVNITIDAAGEITSSGLGYAVGKGPSYRNGSRPGSGGGHGGNGGRELYQLQSPLAYDSIYTPTEAGSGGGGSPGGGIININVSDLFRVEGNVRANGFGKNTGGGGGGTVLVRTNHFDGMGTIEASGGDGATRTTSGTQGGGGGGGRIAVYHSGINTFIGSLQTYGGESLAERGGSGTVYIQNDSGNTTQRQLIIDNGHTTASSKIVEVRQLFITDTRHYRYYVTSYTSPEGINLRTSGPPHCLRVWQSQCLAGNGQLSYVFSGTNNFYYTTSSKPELTYTFPYPITMNHLRIFPQCSSGYWTNYRVHAYLGSNKVFDQGSWTETELCSQGQYGKVEIQKEVNKIVISLSKVSTYSAMNEVQLFIQEVFPRTSQAVIQTPEAWIVNEDENETEKELLKFDKMILRRGGRLSWSGEGVHLGIDELDGDGTGSINVRSTQQLSVTHTTSFFKTELLAHVDSTLNLPKDFNCHSVNVVVRGAVNALEKVTVGPQCLFSLEREGEKLNLTMSKLVVQTDGRMKLMARHDEVVLQGISLDIRGGARLEVNKLKLDFTNITLEPYSTLSADNQIMPSTLHVGDGKSHTSGSSGAGHGGHGGVGSGQTLVGISYGSFRTPRTSGRPGAAPVFPRVPGYGGGVLELVAQNTAHIDGTISARGTNAVSSTAGGAAGGSIWLTTSTLQGDGTISVSGGNGGHDGGGGSGGMLAIYYKENSLHFDLQISGGNGKTPGPSGMIYLQKENSNGKLVLDNIHQNSASYAALVCQPKAFDYDFGEIEILRGGKLNMISCGVIQSMTLQITAKLSGDGSGTLQVGNEQNVYLTTNNFEQAAPMKLQSSIDIQNNGVVLLPENILLTDGANLHVAGSLTGVKTITVAKNGKLAALYPGGTFYRAAPGVFEFDTLYVQRGGIVESTDSSLVQLNIGLLKLDYGAAYRVPGRVVTRYGEKMEQSRGPTLTSNLCPYGTVHYTSDDIKYNPCGEGKWSSVSAPVPYQVVMNISDNDGIYRLVNVTKYHENYNITCDYTDFRLLPDQNCVFKPGMYSYRRLEVHSEATMSFEADPGRVLKNTLHVEHLQIYAAGNLRALPVKWSSGLSSGVGGSYGGVGGRGSPSDVHGDVVLPESYGVSGGGFQGGGGQLKIRVAREFIHDGVIDVSGSNTNTGGGGSGGSLLILVQDLKGTGVFKANGGGSVGSNSGGGGGGRIGIHMNSSAEDFQGQYEAYGGNGVYRGTSGTIYIYDKNSIEGNLIVKGQGYQSAFLPSNTTLFEIDSLYVGESATFQVSVPQLTVNLLRTDGSGKMVIRTGHALTIMELPSDGRIACELDVSGILDIQVPVMITRTINLRGIIKTSRLTIAKRVNFIWTRGELKTKSLRLREYSFASISGLSKVNIDEIRVGPYAKIEVYNGDFIFLCKQLLFYAHSVLLSKSELKSFNITSNTLEMHNFASIGVSGGGYEQGPGYHGRRGVGASHGGQGAGATTDSVYGSVFEPNEFGSGSLDSGGAAHHGGGKLIINVADVLHVDGVVHADGFGSRQDGGGSGGSLMIKAKVLKGSGMFRANGMSGGSGGRIAVYVEDKQAYSGVVSSFGGCSTTCGAAGTVFIREYIIGLPYETTIVNNNGRSSSGITSIMHGTQADYTLQKLRITQGGRVEVVNPSSNITVNINVLDLEGDFTGQIRVLNNQKLSLGSSSVTGSQPFVLRCALSVEVGAELVLAPRVFVKETTLKPSFDVFGKVQGGQELIIGRNALVSVSPEGVIGTKSSKKGILTFRELHVLSDGHIVFNHGGKSSVEVRAVSINIEYSGILESPLVLLKTSELNIQMGGRVVSDGLGYRSGPGVGGFSGVSLWDGGSYGGCGGGFTGVFCPIYGSMFGSIEPGSGGGAATGSNGGQGGGVIVLEVETLHLDGEITTDGGNGQGNAGGGSGGSVRMTIGNVFSGRGTVRARGGKSGIEGGGGGGGRIYINSEGIDNFKGDVDARGGVGVKLTSGSPGTIWLLQNKNGLTMKTLILDNKDISLTEQLPVVLNETVSSYYFDVLHLAGSIILTPDHHMIIEKLVTSPLSTISIPNGLIVEIDTNSRATSPACSFHVAVHGELRLSSSVTFLGPDNQFSGTITGVLDMIIGEGRRTVLSASARTALYVDGNYTFISKRGEYKFASLLLKSNALLSFEKTDMTEVPLVFATLELRYGSVLQGSWLNIQAVSILVHSGAKIDLSERGHPGGRGEGSGMFKQNYGRGAGHAGIGGGEDNSGGEWYGDMVTPNSFGSGGGGRVLSQGGKGGGYLNILTSEELVIDGSILVSGGDCTMSGCGGGSGGSVYIRSRSLDGVGLIGARGGNGDNAGGGGSGGRVALHLNTKILFQGDFKVHGGTGKYNGASGTVYIEENKGRLPRRIVIVDNHVLSSDTKPTTAVTNNVNNDVTLDELKVQGPVSVSFFNKNKISNLEMEISVAKLSADTRGEIVIQANQVMFSETSESEETSFTLRTNLVIQEAGLFVTASKLFVDGAELTVNGRLMNVRHFTLETGSRVTFSEKSQTGVYLKPFGSGSLSLPGTQLFGSLTLKSGSTFSAPENLRIQTADMIVKNGVVIRVRDLEIAAATLIFERGTLISADDVSAGGHGAGSSNFKVGSGGSYASPGGKNQGDKSYGSLFKPQEPGSEGGAGSSAKTAGKGGGVIIIKATLLQLDGKITVNGGDGDRGSNAGGGSGGSIYLKVDNLVGKGEIIADGGLGDGNGSCGSGGRIGIFLTSGYTYRGSIRSASLDCGSTPLNGGPGTVFISEVRIRRTYTRLILDNRFSNQDTFVTMNESQLEYDFDEIMLRGGASLQLFKQPNIHQRLGVGLLSGDRSGLIYVHRNQTVIISQRTPARVPASFKVDDGGLVIVPHSVIIVGQRRYSIESRGTILGMRNMQLARDRVVRFYQTSMLGIRKGRRDFSGSERVLEFGSLILHTSSIMVIDDVDQVKIFADNIDIKYNASLISSSLAFTVSSLHVEIGGRIDCSGDNDVIGSKSAPSGLAIGTGAGHGSEGGEGTTKQGGPYHGSLYNPTEHGRTGGAGPNGEKGGQGGGSLVLRVGSRFIVDGIITVSGGRAVTKSNAGGGSGGSIYVSTHSYRGDGVMDVRGGASGGTSSGSGAGGRIAIYSEKEILYRGGYEASGGKGTEGRYGGPGTIFVRDLRNKRFYTQLRFGERQGNNLIFVTLDEKNITEFIFNEVIIERRTAMRLKQDGEMRSLKVGQLTGDGTGYIYVGSNHTFYLRGSTGQGEVSRPPVNLNIDTEGTGVFDTSLFVVSHSPASPNGHALRVNGRIIGVEHLYLTRERKMVFMSKAQTVRYNNGSLTSRSPGTFVLASLEIHDRAQLSFLTSHGMRGLAGKIDVKFGAKVFADQFDM</sequence>
<feature type="region of interest" description="Disordered" evidence="1">
    <location>
        <begin position="5437"/>
        <end position="5479"/>
    </location>
</feature>
<comment type="caution">
    <text evidence="2">The sequence shown here is derived from an EMBL/GenBank/DDBJ whole genome shotgun (WGS) entry which is preliminary data.</text>
</comment>
<feature type="compositionally biased region" description="Gly residues" evidence="1">
    <location>
        <begin position="3415"/>
        <end position="3424"/>
    </location>
</feature>
<accession>A0A7D9HMG8</accession>
<evidence type="ECO:0000313" key="2">
    <source>
        <dbReference type="EMBL" id="CAB3985168.1"/>
    </source>
</evidence>
<name>A0A7D9HMG8_PARCT</name>
<protein>
    <submittedName>
        <fullName evidence="2">Uncharacterized protein</fullName>
    </submittedName>
</protein>
<dbReference type="EMBL" id="CACRXK020000836">
    <property type="protein sequence ID" value="CAB3985168.1"/>
    <property type="molecule type" value="Genomic_DNA"/>
</dbReference>
<feature type="non-terminal residue" evidence="2">
    <location>
        <position position="6192"/>
    </location>
</feature>
<feature type="compositionally biased region" description="Gly residues" evidence="1">
    <location>
        <begin position="5859"/>
        <end position="5873"/>
    </location>
</feature>
<dbReference type="Gene3D" id="2.60.120.260">
    <property type="entry name" value="Galactose-binding domain-like"/>
    <property type="match status" value="1"/>
</dbReference>
<dbReference type="PANTHER" id="PTHR31513">
    <property type="entry name" value="EPHRIN TYPE-B RECEPTOR"/>
    <property type="match status" value="1"/>
</dbReference>
<organism evidence="2 3">
    <name type="scientific">Paramuricea clavata</name>
    <name type="common">Red gorgonian</name>
    <name type="synonym">Violescent sea-whip</name>
    <dbReference type="NCBI Taxonomy" id="317549"/>
    <lineage>
        <taxon>Eukaryota</taxon>
        <taxon>Metazoa</taxon>
        <taxon>Cnidaria</taxon>
        <taxon>Anthozoa</taxon>
        <taxon>Octocorallia</taxon>
        <taxon>Malacalcyonacea</taxon>
        <taxon>Plexauridae</taxon>
        <taxon>Paramuricea</taxon>
    </lineage>
</organism>
<evidence type="ECO:0000313" key="3">
    <source>
        <dbReference type="Proteomes" id="UP001152795"/>
    </source>
</evidence>
<reference evidence="2" key="1">
    <citation type="submission" date="2020-04" db="EMBL/GenBank/DDBJ databases">
        <authorList>
            <person name="Alioto T."/>
            <person name="Alioto T."/>
            <person name="Gomez Garrido J."/>
        </authorList>
    </citation>
    <scope>NUCLEOTIDE SEQUENCE</scope>
    <source>
        <strain evidence="2">A484AB</strain>
    </source>
</reference>
<proteinExistence type="predicted"/>
<dbReference type="PANTHER" id="PTHR31513:SF2">
    <property type="entry name" value="MRAZ"/>
    <property type="match status" value="1"/>
</dbReference>
<feature type="compositionally biased region" description="Gly residues" evidence="1">
    <location>
        <begin position="5825"/>
        <end position="5838"/>
    </location>
</feature>
<feature type="region of interest" description="Disordered" evidence="1">
    <location>
        <begin position="3402"/>
        <end position="3424"/>
    </location>
</feature>
<keyword evidence="3" id="KW-1185">Reference proteome</keyword>
<feature type="region of interest" description="Disordered" evidence="1">
    <location>
        <begin position="2952"/>
        <end position="2972"/>
    </location>
</feature>
<dbReference type="OrthoDB" id="5965221at2759"/>